<dbReference type="Proteomes" id="UP001501581">
    <property type="component" value="Unassembled WGS sequence"/>
</dbReference>
<dbReference type="EMBL" id="BAAALG010000003">
    <property type="protein sequence ID" value="GAA1096505.1"/>
    <property type="molecule type" value="Genomic_DNA"/>
</dbReference>
<feature type="transmembrane region" description="Helical" evidence="1">
    <location>
        <begin position="21"/>
        <end position="40"/>
    </location>
</feature>
<dbReference type="RefSeq" id="WP_343992247.1">
    <property type="nucleotide sequence ID" value="NZ_BAAALG010000003.1"/>
</dbReference>
<reference evidence="3" key="1">
    <citation type="journal article" date="2019" name="Int. J. Syst. Evol. Microbiol.">
        <title>The Global Catalogue of Microorganisms (GCM) 10K type strain sequencing project: providing services to taxonomists for standard genome sequencing and annotation.</title>
        <authorList>
            <consortium name="The Broad Institute Genomics Platform"/>
            <consortium name="The Broad Institute Genome Sequencing Center for Infectious Disease"/>
            <person name="Wu L."/>
            <person name="Ma J."/>
        </authorList>
    </citation>
    <scope>NUCLEOTIDE SEQUENCE [LARGE SCALE GENOMIC DNA]</scope>
    <source>
        <strain evidence="3">JCM 13008</strain>
    </source>
</reference>
<keyword evidence="1" id="KW-0472">Membrane</keyword>
<organism evidence="2 3">
    <name type="scientific">Nocardioides dubius</name>
    <dbReference type="NCBI Taxonomy" id="317019"/>
    <lineage>
        <taxon>Bacteria</taxon>
        <taxon>Bacillati</taxon>
        <taxon>Actinomycetota</taxon>
        <taxon>Actinomycetes</taxon>
        <taxon>Propionibacteriales</taxon>
        <taxon>Nocardioidaceae</taxon>
        <taxon>Nocardioides</taxon>
    </lineage>
</organism>
<evidence type="ECO:0000313" key="2">
    <source>
        <dbReference type="EMBL" id="GAA1096505.1"/>
    </source>
</evidence>
<keyword evidence="1" id="KW-0812">Transmembrane</keyword>
<feature type="transmembrane region" description="Helical" evidence="1">
    <location>
        <begin position="115"/>
        <end position="136"/>
    </location>
</feature>
<keyword evidence="3" id="KW-1185">Reference proteome</keyword>
<gene>
    <name evidence="2" type="ORF">GCM10009668_11480</name>
</gene>
<feature type="transmembrane region" description="Helical" evidence="1">
    <location>
        <begin position="46"/>
        <end position="67"/>
    </location>
</feature>
<feature type="transmembrane region" description="Helical" evidence="1">
    <location>
        <begin position="143"/>
        <end position="167"/>
    </location>
</feature>
<proteinExistence type="predicted"/>
<feature type="transmembrane region" description="Helical" evidence="1">
    <location>
        <begin position="88"/>
        <end position="109"/>
    </location>
</feature>
<protein>
    <submittedName>
        <fullName evidence="2">Uncharacterized protein</fullName>
    </submittedName>
</protein>
<keyword evidence="1" id="KW-1133">Transmembrane helix</keyword>
<evidence type="ECO:0000256" key="1">
    <source>
        <dbReference type="SAM" id="Phobius"/>
    </source>
</evidence>
<name>A0ABP4EAB6_9ACTN</name>
<evidence type="ECO:0000313" key="3">
    <source>
        <dbReference type="Proteomes" id="UP001501581"/>
    </source>
</evidence>
<accession>A0ABP4EAB6</accession>
<sequence length="168" mass="17453">MTQSPAKRHPWTFLPGTSPADAVYGAIVSAATIGAVGLHVETIGRLCAVWAFVVWTYWMAHVYVHVVSHHLAGQMSSVGRRLRDALRGEFGVVLGALPGLVVVLLVGLFDGEPATAASTTLLVTVVLLFGLGYFGARRLGAGLALAVGEGLLASSLGVVMIAAKALLH</sequence>
<comment type="caution">
    <text evidence="2">The sequence shown here is derived from an EMBL/GenBank/DDBJ whole genome shotgun (WGS) entry which is preliminary data.</text>
</comment>